<dbReference type="InterPro" id="IPR008948">
    <property type="entry name" value="L-Aspartase-like"/>
</dbReference>
<name>A0A820FNC8_9BILA</name>
<dbReference type="Pfam" id="PF00221">
    <property type="entry name" value="Lyase_aromatic"/>
    <property type="match status" value="1"/>
</dbReference>
<dbReference type="EMBL" id="CAJOBB010011674">
    <property type="protein sequence ID" value="CAF4264795.1"/>
    <property type="molecule type" value="Genomic_DNA"/>
</dbReference>
<accession>A0A820FNC8</accession>
<dbReference type="GO" id="GO:0003824">
    <property type="term" value="F:catalytic activity"/>
    <property type="evidence" value="ECO:0007669"/>
    <property type="project" value="InterPro"/>
</dbReference>
<evidence type="ECO:0000313" key="1">
    <source>
        <dbReference type="EMBL" id="CAF4264795.1"/>
    </source>
</evidence>
<dbReference type="InterPro" id="IPR001106">
    <property type="entry name" value="Aromatic_Lyase"/>
</dbReference>
<dbReference type="PANTHER" id="PTHR10362">
    <property type="entry name" value="HISTIDINE AMMONIA-LYASE"/>
    <property type="match status" value="1"/>
</dbReference>
<dbReference type="SUPFAM" id="SSF48557">
    <property type="entry name" value="L-aspartase-like"/>
    <property type="match status" value="1"/>
</dbReference>
<feature type="non-terminal residue" evidence="1">
    <location>
        <position position="67"/>
    </location>
</feature>
<dbReference type="AlphaFoldDB" id="A0A820FNC8"/>
<comment type="caution">
    <text evidence="1">The sequence shown here is derived from an EMBL/GenBank/DDBJ whole genome shotgun (WGS) entry which is preliminary data.</text>
</comment>
<sequence length="67" mass="7729">MVYDALDGKLTKRSIEALIQDRYSLRCCPQFLGPMLETLHDIARILEIEMNSANDNPLIDTDTRKVY</sequence>
<proteinExistence type="predicted"/>
<reference evidence="1" key="1">
    <citation type="submission" date="2021-02" db="EMBL/GenBank/DDBJ databases">
        <authorList>
            <person name="Nowell W R."/>
        </authorList>
    </citation>
    <scope>NUCLEOTIDE SEQUENCE</scope>
</reference>
<dbReference type="Proteomes" id="UP000663868">
    <property type="component" value="Unassembled WGS sequence"/>
</dbReference>
<protein>
    <submittedName>
        <fullName evidence="1">Uncharacterized protein</fullName>
    </submittedName>
</protein>
<evidence type="ECO:0000313" key="2">
    <source>
        <dbReference type="Proteomes" id="UP000663868"/>
    </source>
</evidence>
<gene>
    <name evidence="1" type="ORF">KXQ929_LOCUS43550</name>
</gene>
<dbReference type="Gene3D" id="1.20.200.10">
    <property type="entry name" value="Fumarase/aspartase (Central domain)"/>
    <property type="match status" value="1"/>
</dbReference>
<organism evidence="1 2">
    <name type="scientific">Adineta steineri</name>
    <dbReference type="NCBI Taxonomy" id="433720"/>
    <lineage>
        <taxon>Eukaryota</taxon>
        <taxon>Metazoa</taxon>
        <taxon>Spiralia</taxon>
        <taxon>Gnathifera</taxon>
        <taxon>Rotifera</taxon>
        <taxon>Eurotatoria</taxon>
        <taxon>Bdelloidea</taxon>
        <taxon>Adinetida</taxon>
        <taxon>Adinetidae</taxon>
        <taxon>Adineta</taxon>
    </lineage>
</organism>